<feature type="domain" description="Tri-helical" evidence="5">
    <location>
        <begin position="293"/>
        <end position="372"/>
    </location>
</feature>
<dbReference type="InterPro" id="IPR056669">
    <property type="entry name" value="DUF7767"/>
</dbReference>
<protein>
    <submittedName>
        <fullName evidence="7">Uncharacterized protein</fullName>
    </submittedName>
</protein>
<feature type="region of interest" description="Disordered" evidence="2">
    <location>
        <begin position="374"/>
        <end position="414"/>
    </location>
</feature>
<dbReference type="PANTHER" id="PTHR11895:SF67">
    <property type="entry name" value="AMIDASE DOMAIN-CONTAINING PROTEIN"/>
    <property type="match status" value="1"/>
</dbReference>
<dbReference type="InterPro" id="IPR036928">
    <property type="entry name" value="AS_sf"/>
</dbReference>
<proteinExistence type="inferred from homology"/>
<dbReference type="Pfam" id="PF24465">
    <property type="entry name" value="Tri-helical"/>
    <property type="match status" value="2"/>
</dbReference>
<organism>
    <name type="scientific">Pyricularia oryzae (strain P131)</name>
    <name type="common">Rice blast fungus</name>
    <name type="synonym">Magnaporthe oryzae</name>
    <dbReference type="NCBI Taxonomy" id="1143193"/>
    <lineage>
        <taxon>Eukaryota</taxon>
        <taxon>Fungi</taxon>
        <taxon>Dikarya</taxon>
        <taxon>Ascomycota</taxon>
        <taxon>Pezizomycotina</taxon>
        <taxon>Sordariomycetes</taxon>
        <taxon>Sordariomycetidae</taxon>
        <taxon>Magnaporthales</taxon>
        <taxon>Pyriculariaceae</taxon>
        <taxon>Pyricularia</taxon>
    </lineage>
</organism>
<feature type="domain" description="Clr5" evidence="4">
    <location>
        <begin position="1"/>
        <end position="53"/>
    </location>
</feature>
<dbReference type="EMBL" id="JH795744">
    <property type="protein sequence ID" value="ELQ61807.1"/>
    <property type="molecule type" value="Genomic_DNA"/>
</dbReference>
<evidence type="ECO:0000259" key="5">
    <source>
        <dbReference type="Pfam" id="PF24465"/>
    </source>
</evidence>
<dbReference type="InterPro" id="IPR057940">
    <property type="entry name" value="Tri-helical_dom"/>
</dbReference>
<dbReference type="InterPro" id="IPR023631">
    <property type="entry name" value="Amidase_dom"/>
</dbReference>
<feature type="domain" description="DUF7767" evidence="6">
    <location>
        <begin position="492"/>
        <end position="593"/>
    </location>
</feature>
<dbReference type="SUPFAM" id="SSF75304">
    <property type="entry name" value="Amidase signature (AS) enzymes"/>
    <property type="match status" value="1"/>
</dbReference>
<dbReference type="GO" id="GO:0003824">
    <property type="term" value="F:catalytic activity"/>
    <property type="evidence" value="ECO:0007669"/>
    <property type="project" value="InterPro"/>
</dbReference>
<dbReference type="InterPro" id="IPR000120">
    <property type="entry name" value="Amidase"/>
</dbReference>
<dbReference type="InterPro" id="IPR025676">
    <property type="entry name" value="Clr5_dom"/>
</dbReference>
<dbReference type="Pfam" id="PF14420">
    <property type="entry name" value="Clr5"/>
    <property type="match status" value="1"/>
</dbReference>
<evidence type="ECO:0000256" key="2">
    <source>
        <dbReference type="SAM" id="MobiDB-lite"/>
    </source>
</evidence>
<evidence type="ECO:0000259" key="6">
    <source>
        <dbReference type="Pfam" id="PF24962"/>
    </source>
</evidence>
<dbReference type="InterPro" id="IPR020556">
    <property type="entry name" value="Amidase_CS"/>
</dbReference>
<dbReference type="PANTHER" id="PTHR11895">
    <property type="entry name" value="TRANSAMIDASE"/>
    <property type="match status" value="1"/>
</dbReference>
<dbReference type="PROSITE" id="PS00571">
    <property type="entry name" value="AMIDASES"/>
    <property type="match status" value="1"/>
</dbReference>
<evidence type="ECO:0000313" key="7">
    <source>
        <dbReference type="EMBL" id="ELQ61807.1"/>
    </source>
</evidence>
<accession>L7J0T6</accession>
<feature type="region of interest" description="Disordered" evidence="2">
    <location>
        <begin position="151"/>
        <end position="176"/>
    </location>
</feature>
<evidence type="ECO:0000259" key="3">
    <source>
        <dbReference type="Pfam" id="PF01425"/>
    </source>
</evidence>
<sequence length="1281" mass="140755">MVYNWDGHQDECYQVYVVQNKSMDELMDHMRIHHSFTPSKRAFQQQLRKWNFPSKQVGAHRNAPLVDRVRELWGANHSQADMLRVLHDEGYDVSARQLLRVRAHHRLLLRAPKTEDAVDGVDILSSHARIGDSFPPNDLQVTPGIQLNCQSSDAQKVASSLPSPTRKRRRQADEDCSGVATLRFPSEMTLAESKELLNLDTDTYKYVRTCFQQICDKAGLESKSSAGQQAWDEAKALLVRQVPYLQGVMSMEVGRVHHLALDVICTDVTKRMRSHNATAAAGAARKLTLAGVRNILGVNPDEAREMREALQNLLLGRDGIPSVGDEGWDGLRRQWQETCPVLRRILEGVEQREPRVKAVDILARDVFKRYKDHHSKVRENQAAIDSEQEQEQEQPRLHLHAQPPPPLAPSDGDAVVDNHVWDMGIYNDNGLMDDNMVSNMSLQGMHGLGMSSLPGNAHIPPLDDSLLLAASTQNFLDQQYMDQIYTHQNQHHSPIAIYLQPHHASTVMVDSSLWIATLMSPTLDHVRSVAVDKYPGAVCLFVEGLVKDNRNGLSGVHSLSQVPLPIGSDQELAAYLQHVQELGVAPTFSVQLHYCCILLLVGADRPNNQLDSSPYLKMMAEACDEWQTAHVLMPTVLSTFCATPLDKVKMPSSASASPKRAFINYPLPKECPNTVYNHEVDKNPPLRGYSLAVASTLVERFPSLQTYFWSTAGFGTVKDIRYLDEAHARSLQGAVIPLPAEGDAATAQSVGELTSPAAYPAQSAPRYHSAADYHAMYKSGAATPLQVAMALLPYITGDKGAEHATAWTACKRDEVLAEARASTERWAAGKPIGVLDGVPFGVKCDTPVAGYVNTFGIKPQAGLSFFKKVQEEDCWPVKKMREAGAVMVGRLNMHEVGMDTTGCNPGIGTPTNWFNKSYYPGGSSSGGGSVVGVGLIPISIGTDAGGSVRIPAAFNGCFGLKVTHDRTMAMNSLMCVTGPLGATTADLRAAYRVMAQPNPDCEVQGRFAPTSCPPTADANTTRPKLLGICKAWVELAKPEVRACFDAAVAHMVEKQGYTVVDIELPYLREGQVGHAAACLTEGVDHQRMRHDPAAGDGGGWVDMLSYPSRVLLSIGQHTRSVDYVKIMQLRQLLMRHLAHLYSEKHPGMLIVSPLSAIPGWRKHPADARFGVSDGNVTFENMRYIWLSNMTGCPSVSAPMGYVEPKVGEGRVPVGIIAMGEWGEEESLLDWAADVEGYLNGMEGGRPRPKEWVDVIKLAKETESEELVHDDVKAGKQRQQKL</sequence>
<dbReference type="Pfam" id="PF01425">
    <property type="entry name" value="Amidase"/>
    <property type="match status" value="1"/>
</dbReference>
<dbReference type="Pfam" id="PF24962">
    <property type="entry name" value="DUF7767"/>
    <property type="match status" value="1"/>
</dbReference>
<feature type="domain" description="Amidase" evidence="3">
    <location>
        <begin position="806"/>
        <end position="1228"/>
    </location>
</feature>
<evidence type="ECO:0000259" key="4">
    <source>
        <dbReference type="Pfam" id="PF14420"/>
    </source>
</evidence>
<gene>
    <name evidence="7" type="ORF">OOW_P131scaffold01149g15</name>
</gene>
<dbReference type="Gene3D" id="3.90.1300.10">
    <property type="entry name" value="Amidase signature (AS) domain"/>
    <property type="match status" value="1"/>
</dbReference>
<comment type="similarity">
    <text evidence="1">Belongs to the amidase family.</text>
</comment>
<feature type="domain" description="Tri-helical" evidence="5">
    <location>
        <begin position="193"/>
        <end position="274"/>
    </location>
</feature>
<evidence type="ECO:0000256" key="1">
    <source>
        <dbReference type="ARBA" id="ARBA00009199"/>
    </source>
</evidence>
<name>L7J0T6_PYRO1</name>
<reference evidence="7" key="1">
    <citation type="journal article" date="2012" name="PLoS Genet.">
        <title>Comparative analysis of the genomes of two field isolates of the rice blast fungus Magnaporthe oryzae.</title>
        <authorList>
            <person name="Xue M."/>
            <person name="Yang J."/>
            <person name="Li Z."/>
            <person name="Hu S."/>
            <person name="Yao N."/>
            <person name="Dean R.A."/>
            <person name="Zhao W."/>
            <person name="Shen M."/>
            <person name="Zhang H."/>
            <person name="Li C."/>
            <person name="Liu L."/>
            <person name="Cao L."/>
            <person name="Xu X."/>
            <person name="Xing Y."/>
            <person name="Hsiang T."/>
            <person name="Zhang Z."/>
            <person name="Xu J.R."/>
            <person name="Peng Y.L."/>
        </authorList>
    </citation>
    <scope>NUCLEOTIDE SEQUENCE [LARGE SCALE GENOMIC DNA]</scope>
    <source>
        <strain evidence="7">P131</strain>
    </source>
</reference>
<feature type="compositionally biased region" description="Polar residues" evidence="2">
    <location>
        <begin position="151"/>
        <end position="163"/>
    </location>
</feature>